<dbReference type="InterPro" id="IPR026045">
    <property type="entry name" value="Ferric-bd"/>
</dbReference>
<name>A0A0X8NW57_ALCXX</name>
<evidence type="ECO:0000256" key="1">
    <source>
        <dbReference type="ARBA" id="ARBA00022729"/>
    </source>
</evidence>
<dbReference type="Gene3D" id="3.40.190.10">
    <property type="entry name" value="Periplasmic binding protein-like II"/>
    <property type="match status" value="2"/>
</dbReference>
<evidence type="ECO:0000313" key="4">
    <source>
        <dbReference type="EMBL" id="AMG35458.1"/>
    </source>
</evidence>
<gene>
    <name evidence="4" type="ORF">AL504_05050</name>
</gene>
<keyword evidence="2" id="KW-0408">Iron</keyword>
<sequence length="327" mass="35352">MHLKHLLQTGLLAATLASGAVHAQNVVLYSSNNTETIETALDAVKKKSPKLNVQPVTGGTGTMMKRIEAEAQNPRGDLFWSGGFGTLGAYRQHLQPYRPADIDKIPTEFRGPDDLWVGTNVHIMVLMVNERQLKGLAAPATWSDLMQPQWKGKFAITDPSKSGTAYMLVYGLYKQFGQEGLDKIAANAVVTASSGTTYKGVAAGEYAVGMTLEYAAQEYVAGGQKEIKLVYPTEGSYLAPEGMFIIKGAKNLDAAKALYDGLLSKESQEAQLVKNFRRPTRSDIAVASLTTLPDFSSIKIFPVSQDAAAKEYEAVVTAWNQAVAKAK</sequence>
<dbReference type="AlphaFoldDB" id="A0A0X8NW57"/>
<protein>
    <submittedName>
        <fullName evidence="4">ABC transporter substrate-binding protein</fullName>
    </submittedName>
</protein>
<dbReference type="RefSeq" id="WP_006394724.1">
    <property type="nucleotide sequence ID" value="NZ_CP014060.2"/>
</dbReference>
<dbReference type="PANTHER" id="PTHR30006">
    <property type="entry name" value="THIAMINE-BINDING PERIPLASMIC PROTEIN-RELATED"/>
    <property type="match status" value="1"/>
</dbReference>
<feature type="chain" id="PRO_5007069009" evidence="3">
    <location>
        <begin position="24"/>
        <end position="327"/>
    </location>
</feature>
<feature type="signal peptide" evidence="3">
    <location>
        <begin position="1"/>
        <end position="23"/>
    </location>
</feature>
<proteinExistence type="predicted"/>
<accession>A0A0X8NW57</accession>
<dbReference type="SUPFAM" id="SSF53850">
    <property type="entry name" value="Periplasmic binding protein-like II"/>
    <property type="match status" value="1"/>
</dbReference>
<evidence type="ECO:0000256" key="2">
    <source>
        <dbReference type="PIRSR" id="PIRSR002825-1"/>
    </source>
</evidence>
<reference evidence="5" key="1">
    <citation type="submission" date="2015-12" db="EMBL/GenBank/DDBJ databases">
        <title>FDA dAtabase for Regulatory Grade micrObial Sequences (FDA-ARGOS): Supporting development and validation of Infectious Disease Dx tests.</title>
        <authorList>
            <person name="Case J."/>
            <person name="Tallon L."/>
            <person name="Sadzewicz L."/>
            <person name="Sengamalay N."/>
            <person name="Ott S."/>
            <person name="Godinez A."/>
            <person name="Nagaraj S."/>
            <person name="Nadendla S."/>
            <person name="Sichtig H."/>
        </authorList>
    </citation>
    <scope>NUCLEOTIDE SEQUENCE [LARGE SCALE GENOMIC DNA]</scope>
    <source>
        <strain evidence="5">FDAARGOS_147</strain>
    </source>
</reference>
<dbReference type="CDD" id="cd13546">
    <property type="entry name" value="PBP2_BitB"/>
    <property type="match status" value="1"/>
</dbReference>
<keyword evidence="1 3" id="KW-0732">Signal</keyword>
<organism evidence="4 5">
    <name type="scientific">Alcaligenes xylosoxydans xylosoxydans</name>
    <name type="common">Achromobacter xylosoxidans</name>
    <dbReference type="NCBI Taxonomy" id="85698"/>
    <lineage>
        <taxon>Bacteria</taxon>
        <taxon>Pseudomonadati</taxon>
        <taxon>Pseudomonadota</taxon>
        <taxon>Betaproteobacteria</taxon>
        <taxon>Burkholderiales</taxon>
        <taxon>Alcaligenaceae</taxon>
        <taxon>Achromobacter</taxon>
    </lineage>
</organism>
<keyword evidence="2" id="KW-0479">Metal-binding</keyword>
<evidence type="ECO:0000256" key="3">
    <source>
        <dbReference type="SAM" id="SignalP"/>
    </source>
</evidence>
<dbReference type="Pfam" id="PF13343">
    <property type="entry name" value="SBP_bac_6"/>
    <property type="match status" value="1"/>
</dbReference>
<evidence type="ECO:0000313" key="5">
    <source>
        <dbReference type="Proteomes" id="UP000060602"/>
    </source>
</evidence>
<dbReference type="GO" id="GO:0046872">
    <property type="term" value="F:metal ion binding"/>
    <property type="evidence" value="ECO:0007669"/>
    <property type="project" value="UniProtKB-KW"/>
</dbReference>
<dbReference type="PIRSF" id="PIRSF002825">
    <property type="entry name" value="CfbpA"/>
    <property type="match status" value="1"/>
</dbReference>
<dbReference type="EMBL" id="CP014060">
    <property type="protein sequence ID" value="AMG35458.1"/>
    <property type="molecule type" value="Genomic_DNA"/>
</dbReference>
<feature type="binding site" evidence="2">
    <location>
        <position position="214"/>
    </location>
    <ligand>
        <name>Fe cation</name>
        <dbReference type="ChEBI" id="CHEBI:24875"/>
    </ligand>
</feature>
<dbReference type="Proteomes" id="UP000060602">
    <property type="component" value="Chromosome"/>
</dbReference>